<dbReference type="GO" id="GO:0004519">
    <property type="term" value="F:endonuclease activity"/>
    <property type="evidence" value="ECO:0007669"/>
    <property type="project" value="UniProtKB-KW"/>
</dbReference>
<evidence type="ECO:0000259" key="2">
    <source>
        <dbReference type="Pfam" id="PF20469"/>
    </source>
</evidence>
<reference evidence="3" key="1">
    <citation type="submission" date="2019-01" db="EMBL/GenBank/DDBJ databases">
        <title>Novel transferable element association of lsa(E) resistance gene clusters in Enterococci.</title>
        <authorList>
            <person name="Li D."/>
            <person name="Du X.-D."/>
        </authorList>
    </citation>
    <scope>NUCLEOTIDE SEQUENCE</scope>
    <source>
        <strain evidence="3">E505</strain>
        <plasmid evidence="3">pE505-1</plasmid>
    </source>
</reference>
<geneLocation type="plasmid" evidence="3">
    <name>pE505-1</name>
</geneLocation>
<dbReference type="Pfam" id="PF13175">
    <property type="entry name" value="AAA_15"/>
    <property type="match status" value="1"/>
</dbReference>
<feature type="domain" description="Endonuclease GajA/Old nuclease/RecF-like AAA" evidence="1">
    <location>
        <begin position="48"/>
        <end position="219"/>
    </location>
</feature>
<feature type="domain" description="OLD protein-like TOPRIM" evidence="2">
    <location>
        <begin position="268"/>
        <end position="332"/>
    </location>
</feature>
<dbReference type="PANTHER" id="PTHR43581">
    <property type="entry name" value="ATP/GTP PHOSPHATASE"/>
    <property type="match status" value="1"/>
</dbReference>
<name>A0A6M4NUY9_ENTFC</name>
<dbReference type="PANTHER" id="PTHR43581:SF4">
    <property type="entry name" value="ATP_GTP PHOSPHATASE"/>
    <property type="match status" value="1"/>
</dbReference>
<dbReference type="Gene3D" id="3.40.50.300">
    <property type="entry name" value="P-loop containing nucleotide triphosphate hydrolases"/>
    <property type="match status" value="1"/>
</dbReference>
<dbReference type="AlphaFoldDB" id="A0A6M4NUY9"/>
<keyword evidence="3" id="KW-0614">Plasmid</keyword>
<dbReference type="InterPro" id="IPR027417">
    <property type="entry name" value="P-loop_NTPase"/>
</dbReference>
<dbReference type="EMBL" id="MK465703">
    <property type="protein sequence ID" value="QJS01483.1"/>
    <property type="molecule type" value="Genomic_DNA"/>
</dbReference>
<keyword evidence="3" id="KW-0540">Nuclease</keyword>
<accession>A0A6M4NUY9</accession>
<dbReference type="InterPro" id="IPR034139">
    <property type="entry name" value="TOPRIM_OLD"/>
</dbReference>
<protein>
    <submittedName>
        <fullName evidence="3">ATP-dependent endonuclease</fullName>
    </submittedName>
</protein>
<evidence type="ECO:0000313" key="3">
    <source>
        <dbReference type="EMBL" id="QJS01483.1"/>
    </source>
</evidence>
<dbReference type="Pfam" id="PF20469">
    <property type="entry name" value="OLD-like_TOPRIM"/>
    <property type="match status" value="1"/>
</dbReference>
<dbReference type="InterPro" id="IPR041685">
    <property type="entry name" value="AAA_GajA/Old/RecF-like"/>
</dbReference>
<dbReference type="InterPro" id="IPR051396">
    <property type="entry name" value="Bact_Antivir_Def_Nuclease"/>
</dbReference>
<dbReference type="CDD" id="cd01026">
    <property type="entry name" value="TOPRIM_OLD"/>
    <property type="match status" value="1"/>
</dbReference>
<evidence type="ECO:0000259" key="1">
    <source>
        <dbReference type="Pfam" id="PF13175"/>
    </source>
</evidence>
<sequence length="487" mass="56299">MIIKFFKEKGKPYVIYCGFNSETMTAFENRFYIRRLFMECVDTNRDLNKFIKKEKSTLLVNAKKSRKEEQIEKDNVLEKRLQSKLSRINKSIEELSYIEKALDVVNDELKEISTHHSKGALGFTVPETDMSKILSDVSLSFKEDGQKIGVGGDGKNNQIFLATWVSKQALNDNSDEYVCFYAIEEPESHLHPHQQRKLSSYIMDKFDSQIFLTSHSPFIGTDFIPKDIIKLKKNDGKTTAASNGASEKISVGFDEFNYRLDLITSDLFFVDGMILVEGPSEKIFYQALCNDLDIDLDFYNFSIISTAGVGFAPFIKMCQLLEIPFSLRTDNDIFNKKRDGKSYHYCSGVNRLHKLFRDKVIDDEGVITDYNEIDLEWVVKSHEEPKIVPAFKSQKITELKDIFESKGLFLADTDLEEDLVCQLSLSEGWDEDCQKTLIKKLKEKKATNMYDFVRREISFTSLKDKDIFKPISYLFKEVYGLERENQE</sequence>
<organism evidence="3">
    <name type="scientific">Enterococcus faecium</name>
    <name type="common">Streptococcus faecium</name>
    <dbReference type="NCBI Taxonomy" id="1352"/>
    <lineage>
        <taxon>Bacteria</taxon>
        <taxon>Bacillati</taxon>
        <taxon>Bacillota</taxon>
        <taxon>Bacilli</taxon>
        <taxon>Lactobacillales</taxon>
        <taxon>Enterococcaceae</taxon>
        <taxon>Enterococcus</taxon>
    </lineage>
</organism>
<proteinExistence type="predicted"/>
<dbReference type="SUPFAM" id="SSF52540">
    <property type="entry name" value="P-loop containing nucleoside triphosphate hydrolases"/>
    <property type="match status" value="1"/>
</dbReference>
<keyword evidence="3" id="KW-0255">Endonuclease</keyword>
<keyword evidence="3" id="KW-0378">Hydrolase</keyword>